<dbReference type="InterPro" id="IPR013783">
    <property type="entry name" value="Ig-like_fold"/>
</dbReference>
<dbReference type="PANTHER" id="PTHR46708:SF11">
    <property type="entry name" value="RECEPTOR-TYPE TYROSINE-PROTEIN PHOSPHATASE ETA-LIKE"/>
    <property type="match status" value="1"/>
</dbReference>
<dbReference type="AlphaFoldDB" id="A0A2A6BDE1"/>
<evidence type="ECO:0000313" key="3">
    <source>
        <dbReference type="Proteomes" id="UP000005239"/>
    </source>
</evidence>
<dbReference type="OrthoDB" id="261433at2759"/>
<organism evidence="2 3">
    <name type="scientific">Pristionchus pacificus</name>
    <name type="common">Parasitic nematode worm</name>
    <dbReference type="NCBI Taxonomy" id="54126"/>
    <lineage>
        <taxon>Eukaryota</taxon>
        <taxon>Metazoa</taxon>
        <taxon>Ecdysozoa</taxon>
        <taxon>Nematoda</taxon>
        <taxon>Chromadorea</taxon>
        <taxon>Rhabditida</taxon>
        <taxon>Rhabditina</taxon>
        <taxon>Diplogasteromorpha</taxon>
        <taxon>Diplogasteroidea</taxon>
        <taxon>Neodiplogasteridae</taxon>
        <taxon>Pristionchus</taxon>
    </lineage>
</organism>
<dbReference type="SUPFAM" id="SSF49265">
    <property type="entry name" value="Fibronectin type III"/>
    <property type="match status" value="3"/>
</dbReference>
<dbReference type="SMART" id="SM00060">
    <property type="entry name" value="FN3"/>
    <property type="match status" value="5"/>
</dbReference>
<accession>A0A2A6BDE1</accession>
<accession>A0A8R1YFS8</accession>
<dbReference type="PANTHER" id="PTHR46708">
    <property type="entry name" value="TENASCIN"/>
    <property type="match status" value="1"/>
</dbReference>
<protein>
    <submittedName>
        <fullName evidence="2">Fibronectin domain-containing protein</fullName>
    </submittedName>
</protein>
<dbReference type="InterPro" id="IPR003961">
    <property type="entry name" value="FN3_dom"/>
</dbReference>
<sequence length="637" mass="71825">MIKGRLITDKGVVSTFSLTHSLTRIDVPIRTIGSPLYVLPSFTMRLLLLLAVLPCIITSYGIPAIRDLKARYHPQTSTIFVEWTFPPPLDNIAFNVRYRMNNAEHWKTLRTADPIVRLIQPHLSDGDELHVQVNAERHGKIIEDWSQVLVITVTKKTPNGEAQQALIPPTAFTANILDTTSVRLEWKPIEDEKVDGKDIYYVVNVKQLTTRSGGVLQRQQIKTSERSFTMGRLIPGEKYELTIRSAVSDAQVSNTAAIVEITMPKDEEFFEIGNLIISSLFKNSGAGAVNLTWDVPPAMVNNIQEEAGKDDWQTIKFGGAQSSASLHGLKSDTQYLLKIRTLLKNDVYTESGQFNFKTPKVTPNAIKKVDVIYSHEVNSVRLQWILEPHIHAATVAGYDVYVSDNKDLSENHWRHIPLPSRDAELSLPNLKSLTTYFVKVNIRNTDGSVIRAPSLYRFTTIDSDAEFAEVREANALSYRNLVPGKVAISWNFPESVMETLAGTNVYFAEHLTLPIQEWSKVELNDARKNSVVLTNLREGTPYLIRIVPVRKDGVKDFKNQEQFEMTTDTRERFDEQLRSVHHALPLIKGDKSFLRITSCNPDAILDECGLQETCIAVREDSSGWCIPFSLKDSILHS</sequence>
<evidence type="ECO:0000313" key="2">
    <source>
        <dbReference type="EnsemblMetazoa" id="PPA15954.1"/>
    </source>
</evidence>
<proteinExistence type="predicted"/>
<dbReference type="EnsemblMetazoa" id="PPA15954.1">
    <property type="protein sequence ID" value="PPA15954.1"/>
    <property type="gene ID" value="WBGene00105508"/>
</dbReference>
<dbReference type="PROSITE" id="PS50853">
    <property type="entry name" value="FN3"/>
    <property type="match status" value="4"/>
</dbReference>
<reference evidence="3" key="1">
    <citation type="journal article" date="2008" name="Nat. Genet.">
        <title>The Pristionchus pacificus genome provides a unique perspective on nematode lifestyle and parasitism.</title>
        <authorList>
            <person name="Dieterich C."/>
            <person name="Clifton S.W."/>
            <person name="Schuster L.N."/>
            <person name="Chinwalla A."/>
            <person name="Delehaunty K."/>
            <person name="Dinkelacker I."/>
            <person name="Fulton L."/>
            <person name="Fulton R."/>
            <person name="Godfrey J."/>
            <person name="Minx P."/>
            <person name="Mitreva M."/>
            <person name="Roeseler W."/>
            <person name="Tian H."/>
            <person name="Witte H."/>
            <person name="Yang S.P."/>
            <person name="Wilson R.K."/>
            <person name="Sommer R.J."/>
        </authorList>
    </citation>
    <scope>NUCLEOTIDE SEQUENCE [LARGE SCALE GENOMIC DNA]</scope>
    <source>
        <strain evidence="3">PS312</strain>
    </source>
</reference>
<dbReference type="Gene3D" id="2.60.40.10">
    <property type="entry name" value="Immunoglobulins"/>
    <property type="match status" value="5"/>
</dbReference>
<dbReference type="Pfam" id="PF00041">
    <property type="entry name" value="fn3"/>
    <property type="match status" value="1"/>
</dbReference>
<dbReference type="Proteomes" id="UP000005239">
    <property type="component" value="Unassembled WGS sequence"/>
</dbReference>
<keyword evidence="3" id="KW-1185">Reference proteome</keyword>
<evidence type="ECO:0000256" key="1">
    <source>
        <dbReference type="ARBA" id="ARBA00022737"/>
    </source>
</evidence>
<name>A0A2A6BDE1_PRIPA</name>
<gene>
    <name evidence="2" type="primary">WBGene00105508</name>
</gene>
<dbReference type="InterPro" id="IPR050991">
    <property type="entry name" value="ECM_Regulatory_Proteins"/>
</dbReference>
<keyword evidence="1" id="KW-0677">Repeat</keyword>
<dbReference type="InterPro" id="IPR036116">
    <property type="entry name" value="FN3_sf"/>
</dbReference>
<reference evidence="2" key="2">
    <citation type="submission" date="2022-06" db="UniProtKB">
        <authorList>
            <consortium name="EnsemblMetazoa"/>
        </authorList>
    </citation>
    <scope>IDENTIFICATION</scope>
    <source>
        <strain evidence="2">PS312</strain>
    </source>
</reference>
<dbReference type="CDD" id="cd00063">
    <property type="entry name" value="FN3"/>
    <property type="match status" value="4"/>
</dbReference>